<proteinExistence type="predicted"/>
<protein>
    <submittedName>
        <fullName evidence="1">Uncharacterized protein</fullName>
    </submittedName>
</protein>
<organism evidence="1 2">
    <name type="scientific">Brassica cretica</name>
    <name type="common">Mustard</name>
    <dbReference type="NCBI Taxonomy" id="69181"/>
    <lineage>
        <taxon>Eukaryota</taxon>
        <taxon>Viridiplantae</taxon>
        <taxon>Streptophyta</taxon>
        <taxon>Embryophyta</taxon>
        <taxon>Tracheophyta</taxon>
        <taxon>Spermatophyta</taxon>
        <taxon>Magnoliopsida</taxon>
        <taxon>eudicotyledons</taxon>
        <taxon>Gunneridae</taxon>
        <taxon>Pentapetalae</taxon>
        <taxon>rosids</taxon>
        <taxon>malvids</taxon>
        <taxon>Brassicales</taxon>
        <taxon>Brassicaceae</taxon>
        <taxon>Brassiceae</taxon>
        <taxon>Brassica</taxon>
    </lineage>
</organism>
<comment type="caution">
    <text evidence="1">The sequence shown here is derived from an EMBL/GenBank/DDBJ whole genome shotgun (WGS) entry which is preliminary data.</text>
</comment>
<dbReference type="EMBL" id="QGKV02002055">
    <property type="protein sequence ID" value="KAF3495362.1"/>
    <property type="molecule type" value="Genomic_DNA"/>
</dbReference>
<sequence length="87" mass="10348">MILFPKHILSDFSSNRFRDSQTLVSPFLYNLCSSPRYKAPKLLSSSFDDCIKSYFEFIPRRPTRRRLLVLMVHKKETESNLSYEQEP</sequence>
<reference evidence="1 2" key="1">
    <citation type="journal article" date="2020" name="BMC Genomics">
        <title>Intraspecific diversification of the crop wild relative Brassica cretica Lam. using demographic model selection.</title>
        <authorList>
            <person name="Kioukis A."/>
            <person name="Michalopoulou V.A."/>
            <person name="Briers L."/>
            <person name="Pirintsos S."/>
            <person name="Studholme D.J."/>
            <person name="Pavlidis P."/>
            <person name="Sarris P.F."/>
        </authorList>
    </citation>
    <scope>NUCLEOTIDE SEQUENCE [LARGE SCALE GENOMIC DNA]</scope>
    <source>
        <strain evidence="2">cv. PFS-1207/04</strain>
    </source>
</reference>
<gene>
    <name evidence="1" type="ORF">DY000_02057230</name>
</gene>
<evidence type="ECO:0000313" key="2">
    <source>
        <dbReference type="Proteomes" id="UP000266723"/>
    </source>
</evidence>
<evidence type="ECO:0000313" key="1">
    <source>
        <dbReference type="EMBL" id="KAF3495362.1"/>
    </source>
</evidence>
<keyword evidence="2" id="KW-1185">Reference proteome</keyword>
<accession>A0ABQ7ACB6</accession>
<dbReference type="Proteomes" id="UP000266723">
    <property type="component" value="Unassembled WGS sequence"/>
</dbReference>
<name>A0ABQ7ACB6_BRACR</name>